<dbReference type="InterPro" id="IPR005119">
    <property type="entry name" value="LysR_subst-bd"/>
</dbReference>
<dbReference type="SUPFAM" id="SSF53850">
    <property type="entry name" value="Periplasmic binding protein-like II"/>
    <property type="match status" value="1"/>
</dbReference>
<evidence type="ECO:0000256" key="3">
    <source>
        <dbReference type="ARBA" id="ARBA00023125"/>
    </source>
</evidence>
<dbReference type="GO" id="GO:0006351">
    <property type="term" value="P:DNA-templated transcription"/>
    <property type="evidence" value="ECO:0007669"/>
    <property type="project" value="TreeGrafter"/>
</dbReference>
<dbReference type="Proteomes" id="UP000234456">
    <property type="component" value="Unassembled WGS sequence"/>
</dbReference>
<dbReference type="Pfam" id="PF00126">
    <property type="entry name" value="HTH_1"/>
    <property type="match status" value="1"/>
</dbReference>
<evidence type="ECO:0000256" key="2">
    <source>
        <dbReference type="ARBA" id="ARBA00023015"/>
    </source>
</evidence>
<keyword evidence="2" id="KW-0805">Transcription regulation</keyword>
<evidence type="ECO:0000259" key="5">
    <source>
        <dbReference type="PROSITE" id="PS50931"/>
    </source>
</evidence>
<sequence length="353" mass="39564">MGNIVSHSCVKIINVISNGGVFLKNQQLIIKNFIFFLEYKMDYLREIALFVAVARTMSFKRAAESLDIPTSTLSRRIAGLEQAVGVRLLNRTTRAVELTEAGQLYYERCRDIVEAARVAHEKLGEIVEKPRGRLRVSTTVEFARLYFGPIVSEYVRNYPDVTLEIDLNPNRVDLIAQNYDLALRVGQQPDSALICRRLGILRTALFASPELVSTLGAPSRPEQLSNYPVIRNLNAPQSDVWILSRNGETVEVPVNGPILVNNFGFMRQMALTGMGIAMLHEPMVVSDIKAGHLQRILPNWVVKEAPVYALMPSRLLPAKTRLFLEMLSARVSPQLAATYETNKSQNSIVPNMK</sequence>
<dbReference type="InterPro" id="IPR058163">
    <property type="entry name" value="LysR-type_TF_proteobact-type"/>
</dbReference>
<comment type="similarity">
    <text evidence="1">Belongs to the LysR transcriptional regulatory family.</text>
</comment>
<evidence type="ECO:0000313" key="7">
    <source>
        <dbReference type="Proteomes" id="UP000234456"/>
    </source>
</evidence>
<dbReference type="Pfam" id="PF03466">
    <property type="entry name" value="LysR_substrate"/>
    <property type="match status" value="1"/>
</dbReference>
<keyword evidence="4" id="KW-0804">Transcription</keyword>
<dbReference type="EMBL" id="PKQE01000006">
    <property type="protein sequence ID" value="PLC40609.1"/>
    <property type="molecule type" value="Genomic_DNA"/>
</dbReference>
<gene>
    <name evidence="6" type="ORF">C0Q88_22710</name>
</gene>
<evidence type="ECO:0000256" key="4">
    <source>
        <dbReference type="ARBA" id="ARBA00023163"/>
    </source>
</evidence>
<dbReference type="PROSITE" id="PS50931">
    <property type="entry name" value="HTH_LYSR"/>
    <property type="match status" value="1"/>
</dbReference>
<dbReference type="PANTHER" id="PTHR30537">
    <property type="entry name" value="HTH-TYPE TRANSCRIPTIONAL REGULATOR"/>
    <property type="match status" value="1"/>
</dbReference>
<comment type="caution">
    <text evidence="6">The sequence shown here is derived from an EMBL/GenBank/DDBJ whole genome shotgun (WGS) entry which is preliminary data.</text>
</comment>
<feature type="domain" description="HTH lysR-type" evidence="5">
    <location>
        <begin position="42"/>
        <end position="99"/>
    </location>
</feature>
<dbReference type="InterPro" id="IPR036390">
    <property type="entry name" value="WH_DNA-bd_sf"/>
</dbReference>
<dbReference type="SUPFAM" id="SSF46785">
    <property type="entry name" value="Winged helix' DNA-binding domain"/>
    <property type="match status" value="1"/>
</dbReference>
<dbReference type="FunFam" id="1.10.10.10:FF:000001">
    <property type="entry name" value="LysR family transcriptional regulator"/>
    <property type="match status" value="1"/>
</dbReference>
<accession>A0A2N4TLQ0</accession>
<dbReference type="GO" id="GO:0003700">
    <property type="term" value="F:DNA-binding transcription factor activity"/>
    <property type="evidence" value="ECO:0007669"/>
    <property type="project" value="InterPro"/>
</dbReference>
<proteinExistence type="inferred from homology"/>
<reference evidence="6 7" key="1">
    <citation type="submission" date="2017-12" db="EMBL/GenBank/DDBJ databases">
        <title>Draft genome sequence of Ralstonia pickettii 52.</title>
        <authorList>
            <person name="Zheng B."/>
        </authorList>
    </citation>
    <scope>NUCLEOTIDE SEQUENCE [LARGE SCALE GENOMIC DNA]</scope>
    <source>
        <strain evidence="6 7">52</strain>
    </source>
</reference>
<dbReference type="InterPro" id="IPR036388">
    <property type="entry name" value="WH-like_DNA-bd_sf"/>
</dbReference>
<dbReference type="OrthoDB" id="116299at2"/>
<evidence type="ECO:0000256" key="1">
    <source>
        <dbReference type="ARBA" id="ARBA00009437"/>
    </source>
</evidence>
<evidence type="ECO:0000313" key="6">
    <source>
        <dbReference type="EMBL" id="PLC40609.1"/>
    </source>
</evidence>
<dbReference type="PANTHER" id="PTHR30537:SF5">
    <property type="entry name" value="HTH-TYPE TRANSCRIPTIONAL ACTIVATOR TTDR-RELATED"/>
    <property type="match status" value="1"/>
</dbReference>
<protein>
    <submittedName>
        <fullName evidence="6">LysR family transcriptional regulator</fullName>
    </submittedName>
</protein>
<dbReference type="RefSeq" id="WP_102067398.1">
    <property type="nucleotide sequence ID" value="NZ_PKQE01000006.1"/>
</dbReference>
<dbReference type="GO" id="GO:0043565">
    <property type="term" value="F:sequence-specific DNA binding"/>
    <property type="evidence" value="ECO:0007669"/>
    <property type="project" value="TreeGrafter"/>
</dbReference>
<keyword evidence="3" id="KW-0238">DNA-binding</keyword>
<dbReference type="InterPro" id="IPR000847">
    <property type="entry name" value="LysR_HTH_N"/>
</dbReference>
<name>A0A2N4TLQ0_RALPI</name>
<dbReference type="Gene3D" id="1.10.10.10">
    <property type="entry name" value="Winged helix-like DNA-binding domain superfamily/Winged helix DNA-binding domain"/>
    <property type="match status" value="1"/>
</dbReference>
<organism evidence="6 7">
    <name type="scientific">Ralstonia pickettii</name>
    <name type="common">Burkholderia pickettii</name>
    <dbReference type="NCBI Taxonomy" id="329"/>
    <lineage>
        <taxon>Bacteria</taxon>
        <taxon>Pseudomonadati</taxon>
        <taxon>Pseudomonadota</taxon>
        <taxon>Betaproteobacteria</taxon>
        <taxon>Burkholderiales</taxon>
        <taxon>Burkholderiaceae</taxon>
        <taxon>Ralstonia</taxon>
    </lineage>
</organism>
<dbReference type="Gene3D" id="3.40.190.290">
    <property type="match status" value="1"/>
</dbReference>
<dbReference type="AlphaFoldDB" id="A0A2N4TLQ0"/>
<dbReference type="CDD" id="cd08422">
    <property type="entry name" value="PBP2_CrgA_like"/>
    <property type="match status" value="1"/>
</dbReference>